<protein>
    <submittedName>
        <fullName evidence="1">Uncharacterized protein</fullName>
    </submittedName>
</protein>
<dbReference type="Proteomes" id="UP000638043">
    <property type="component" value="Unassembled WGS sequence"/>
</dbReference>
<dbReference type="RefSeq" id="WP_188700091.1">
    <property type="nucleotide sequence ID" value="NZ_BMMQ01000002.1"/>
</dbReference>
<gene>
    <name evidence="1" type="ORF">GCM10010910_07830</name>
</gene>
<sequence>MTDATALAELDYRPLTDDRDIERLVNVLLERPSVARTWIMLLDDQLRSTRVIIPIDDLPNDPQAPAAMPSGGPVSAARVLGDRIAQIVDQTPAASVVVIWERPGVPGTDPHLIRWVEGMREGFSQNPLALRAQLVLTDEGARVLGGSASSRVA</sequence>
<accession>A0ABQ2N030</accession>
<keyword evidence="2" id="KW-1185">Reference proteome</keyword>
<organism evidence="1 2">
    <name type="scientific">Microbacterium nanhaiense</name>
    <dbReference type="NCBI Taxonomy" id="1301026"/>
    <lineage>
        <taxon>Bacteria</taxon>
        <taxon>Bacillati</taxon>
        <taxon>Actinomycetota</taxon>
        <taxon>Actinomycetes</taxon>
        <taxon>Micrococcales</taxon>
        <taxon>Microbacteriaceae</taxon>
        <taxon>Microbacterium</taxon>
    </lineage>
</organism>
<proteinExistence type="predicted"/>
<evidence type="ECO:0000313" key="1">
    <source>
        <dbReference type="EMBL" id="GGO61020.1"/>
    </source>
</evidence>
<dbReference type="EMBL" id="BMMQ01000002">
    <property type="protein sequence ID" value="GGO61020.1"/>
    <property type="molecule type" value="Genomic_DNA"/>
</dbReference>
<comment type="caution">
    <text evidence="1">The sequence shown here is derived from an EMBL/GenBank/DDBJ whole genome shotgun (WGS) entry which is preliminary data.</text>
</comment>
<name>A0ABQ2N030_9MICO</name>
<reference evidence="2" key="1">
    <citation type="journal article" date="2019" name="Int. J. Syst. Evol. Microbiol.">
        <title>The Global Catalogue of Microorganisms (GCM) 10K type strain sequencing project: providing services to taxonomists for standard genome sequencing and annotation.</title>
        <authorList>
            <consortium name="The Broad Institute Genomics Platform"/>
            <consortium name="The Broad Institute Genome Sequencing Center for Infectious Disease"/>
            <person name="Wu L."/>
            <person name="Ma J."/>
        </authorList>
    </citation>
    <scope>NUCLEOTIDE SEQUENCE [LARGE SCALE GENOMIC DNA]</scope>
    <source>
        <strain evidence="2">CGMCC 4.7181</strain>
    </source>
</reference>
<evidence type="ECO:0000313" key="2">
    <source>
        <dbReference type="Proteomes" id="UP000638043"/>
    </source>
</evidence>